<feature type="transmembrane region" description="Helical" evidence="6">
    <location>
        <begin position="30"/>
        <end position="50"/>
    </location>
</feature>
<dbReference type="GO" id="GO:0032511">
    <property type="term" value="P:late endosome to vacuole transport via multivesicular body sorting pathway"/>
    <property type="evidence" value="ECO:0007669"/>
    <property type="project" value="TreeGrafter"/>
</dbReference>
<comment type="similarity">
    <text evidence="2">Belongs to the OB-RGRP/VPS55 family.</text>
</comment>
<keyword evidence="7" id="KW-1185">Reference proteome</keyword>
<comment type="subcellular location">
    <subcellularLocation>
        <location evidence="1">Membrane</location>
        <topology evidence="1">Multi-pass membrane protein</topology>
    </subcellularLocation>
</comment>
<name>A0AAJ7T6Y8_PETMA</name>
<evidence type="ECO:0000256" key="1">
    <source>
        <dbReference type="ARBA" id="ARBA00004141"/>
    </source>
</evidence>
<sequence>MNGGRGGGRCASALGNLEGRPGRTMAGIRALVGLSFGGAVGLMFLMLACALPEYHVYWPLFVLIFYALVPVPQCVARRLGDDGGGGGGDAVSSACRELALFFTTGIVVSAYSLPVILARVDTIKWGACALVLTANSVVFLTILAFFLVFGRTDDFAFQAW</sequence>
<dbReference type="PANTHER" id="PTHR12050:SF0">
    <property type="entry name" value="RH04491P"/>
    <property type="match status" value="1"/>
</dbReference>
<evidence type="ECO:0000256" key="2">
    <source>
        <dbReference type="ARBA" id="ARBA00005645"/>
    </source>
</evidence>
<dbReference type="RefSeq" id="XP_032812334.1">
    <property type="nucleotide sequence ID" value="XM_032956443.1"/>
</dbReference>
<keyword evidence="3 6" id="KW-0812">Transmembrane</keyword>
<dbReference type="GO" id="GO:0005768">
    <property type="term" value="C:endosome"/>
    <property type="evidence" value="ECO:0007669"/>
    <property type="project" value="TreeGrafter"/>
</dbReference>
<dbReference type="GO" id="GO:0060400">
    <property type="term" value="P:negative regulation of growth hormone receptor signaling pathway"/>
    <property type="evidence" value="ECO:0007669"/>
    <property type="project" value="TreeGrafter"/>
</dbReference>
<dbReference type="AlphaFoldDB" id="A0AAJ7T6Y8"/>
<keyword evidence="4 6" id="KW-1133">Transmembrane helix</keyword>
<evidence type="ECO:0000256" key="6">
    <source>
        <dbReference type="SAM" id="Phobius"/>
    </source>
</evidence>
<evidence type="ECO:0000313" key="8">
    <source>
        <dbReference type="RefSeq" id="XP_032812334.1"/>
    </source>
</evidence>
<evidence type="ECO:0000256" key="3">
    <source>
        <dbReference type="ARBA" id="ARBA00022692"/>
    </source>
</evidence>
<dbReference type="InterPro" id="IPR007262">
    <property type="entry name" value="Vps55/LEPROT"/>
</dbReference>
<dbReference type="Pfam" id="PF04133">
    <property type="entry name" value="Vps55"/>
    <property type="match status" value="1"/>
</dbReference>
<feature type="transmembrane region" description="Helical" evidence="6">
    <location>
        <begin position="123"/>
        <end position="149"/>
    </location>
</feature>
<protein>
    <submittedName>
        <fullName evidence="8">Leptin receptor overlapping transcript-like 1</fullName>
    </submittedName>
</protein>
<feature type="transmembrane region" description="Helical" evidence="6">
    <location>
        <begin position="97"/>
        <end position="117"/>
    </location>
</feature>
<feature type="transmembrane region" description="Helical" evidence="6">
    <location>
        <begin position="56"/>
        <end position="76"/>
    </location>
</feature>
<keyword evidence="5 6" id="KW-0472">Membrane</keyword>
<organism evidence="7 8">
    <name type="scientific">Petromyzon marinus</name>
    <name type="common">Sea lamprey</name>
    <dbReference type="NCBI Taxonomy" id="7757"/>
    <lineage>
        <taxon>Eukaryota</taxon>
        <taxon>Metazoa</taxon>
        <taxon>Chordata</taxon>
        <taxon>Craniata</taxon>
        <taxon>Vertebrata</taxon>
        <taxon>Cyclostomata</taxon>
        <taxon>Hyperoartia</taxon>
        <taxon>Petromyzontiformes</taxon>
        <taxon>Petromyzontidae</taxon>
        <taxon>Petromyzon</taxon>
    </lineage>
</organism>
<dbReference type="KEGG" id="pmrn:116943529"/>
<dbReference type="Proteomes" id="UP001318040">
    <property type="component" value="Chromosome 1"/>
</dbReference>
<accession>A0AAJ7T6Y8</accession>
<dbReference type="GO" id="GO:0016020">
    <property type="term" value="C:membrane"/>
    <property type="evidence" value="ECO:0007669"/>
    <property type="project" value="UniProtKB-SubCell"/>
</dbReference>
<reference evidence="8" key="1">
    <citation type="submission" date="2025-08" db="UniProtKB">
        <authorList>
            <consortium name="RefSeq"/>
        </authorList>
    </citation>
    <scope>IDENTIFICATION</scope>
    <source>
        <tissue evidence="8">Sperm</tissue>
    </source>
</reference>
<gene>
    <name evidence="8" type="primary">LOC116943529</name>
</gene>
<proteinExistence type="inferred from homology"/>
<evidence type="ECO:0000313" key="7">
    <source>
        <dbReference type="Proteomes" id="UP001318040"/>
    </source>
</evidence>
<dbReference type="PANTHER" id="PTHR12050">
    <property type="entry name" value="LEPTIN RECEPTOR-RELATED"/>
    <property type="match status" value="1"/>
</dbReference>
<evidence type="ECO:0000256" key="4">
    <source>
        <dbReference type="ARBA" id="ARBA00022989"/>
    </source>
</evidence>
<evidence type="ECO:0000256" key="5">
    <source>
        <dbReference type="ARBA" id="ARBA00023136"/>
    </source>
</evidence>